<evidence type="ECO:0000313" key="1">
    <source>
        <dbReference type="EMBL" id="EXF81515.1"/>
    </source>
</evidence>
<evidence type="ECO:0000313" key="2">
    <source>
        <dbReference type="Proteomes" id="UP000020467"/>
    </source>
</evidence>
<dbReference type="HOGENOM" id="CLU_1421309_0_0_1"/>
<name>A0A010QY64_9PEZI</name>
<proteinExistence type="predicted"/>
<organism evidence="1 2">
    <name type="scientific">Colletotrichum fioriniae PJ7</name>
    <dbReference type="NCBI Taxonomy" id="1445577"/>
    <lineage>
        <taxon>Eukaryota</taxon>
        <taxon>Fungi</taxon>
        <taxon>Dikarya</taxon>
        <taxon>Ascomycota</taxon>
        <taxon>Pezizomycotina</taxon>
        <taxon>Sordariomycetes</taxon>
        <taxon>Hypocreomycetidae</taxon>
        <taxon>Glomerellales</taxon>
        <taxon>Glomerellaceae</taxon>
        <taxon>Colletotrichum</taxon>
        <taxon>Colletotrichum acutatum species complex</taxon>
    </lineage>
</organism>
<protein>
    <submittedName>
        <fullName evidence="1">Uncharacterized protein</fullName>
    </submittedName>
</protein>
<keyword evidence="2" id="KW-1185">Reference proteome</keyword>
<dbReference type="AlphaFoldDB" id="A0A010QY64"/>
<dbReference type="OrthoDB" id="10380164at2759"/>
<dbReference type="KEGG" id="cfj:CFIO01_02974"/>
<reference evidence="1 2" key="1">
    <citation type="submission" date="2014-02" db="EMBL/GenBank/DDBJ databases">
        <title>The genome sequence of Colletotrichum fioriniae PJ7.</title>
        <authorList>
            <person name="Baroncelli R."/>
            <person name="Thon M.R."/>
        </authorList>
    </citation>
    <scope>NUCLEOTIDE SEQUENCE [LARGE SCALE GENOMIC DNA]</scope>
    <source>
        <strain evidence="1 2">PJ7</strain>
    </source>
</reference>
<accession>A0A010QY64</accession>
<comment type="caution">
    <text evidence="1">The sequence shown here is derived from an EMBL/GenBank/DDBJ whole genome shotgun (WGS) entry which is preliminary data.</text>
</comment>
<sequence length="191" mass="21234">MDLDLDGTWCHAGAAMKGTPYTYTPQSKRQVRGRSTFFDVSYHFAFRLSGPGPIFFFPSPSFLSTSLPPWPILTTFTNTLDFGSPAGSIASIVPGRAEPSNLPRLFLTYWGPSFSLALSFSIVSSLTPIFSFIYTTHLTHLTSPHLTHHHCPPRSNPDAHFYFSHIHNPNPTLTRVTTSARLLSATSFSRR</sequence>
<gene>
    <name evidence="1" type="ORF">CFIO01_02974</name>
</gene>
<dbReference type="EMBL" id="JARH01000366">
    <property type="protein sequence ID" value="EXF81515.1"/>
    <property type="molecule type" value="Genomic_DNA"/>
</dbReference>
<dbReference type="Proteomes" id="UP000020467">
    <property type="component" value="Unassembled WGS sequence"/>
</dbReference>